<dbReference type="GO" id="GO:0003887">
    <property type="term" value="F:DNA-directed DNA polymerase activity"/>
    <property type="evidence" value="ECO:0007669"/>
    <property type="project" value="InterPro"/>
</dbReference>
<accession>A0AB39V773</accession>
<dbReference type="GO" id="GO:0006270">
    <property type="term" value="P:DNA replication initiation"/>
    <property type="evidence" value="ECO:0007669"/>
    <property type="project" value="InterPro"/>
</dbReference>
<proteinExistence type="inferred from homology"/>
<feature type="domain" description="Initiator Rep protein WH1" evidence="2">
    <location>
        <begin position="5"/>
        <end position="148"/>
    </location>
</feature>
<dbReference type="Gene3D" id="1.10.10.10">
    <property type="entry name" value="Winged helix-like DNA-binding domain superfamily/Winged helix DNA-binding domain"/>
    <property type="match status" value="2"/>
</dbReference>
<dbReference type="Pfam" id="PF01051">
    <property type="entry name" value="Rep3_N"/>
    <property type="match status" value="1"/>
</dbReference>
<dbReference type="EMBL" id="CP165649">
    <property type="protein sequence ID" value="XDU63517.1"/>
    <property type="molecule type" value="Genomic_DNA"/>
</dbReference>
<dbReference type="InterPro" id="IPR036390">
    <property type="entry name" value="WH_DNA-bd_sf"/>
</dbReference>
<dbReference type="AlphaFoldDB" id="A0AB39V773"/>
<dbReference type="RefSeq" id="WP_369717629.1">
    <property type="nucleotide sequence ID" value="NZ_CP165649.1"/>
</dbReference>
<dbReference type="Pfam" id="PF21205">
    <property type="entry name" value="Rep3_C"/>
    <property type="match status" value="1"/>
</dbReference>
<evidence type="ECO:0000259" key="2">
    <source>
        <dbReference type="Pfam" id="PF01051"/>
    </source>
</evidence>
<name>A0AB39V773_9FUSO</name>
<protein>
    <submittedName>
        <fullName evidence="3">Replication initiation protein</fullName>
    </submittedName>
</protein>
<sequence length="347" mass="41825">MNDVVKYHNHFNSISLKNFNSIELNLLMAICSQIRDKGIDEITLNFSELKNMVKYKHRGNIRFVKDLEQIYKKLITLSIRIETKEVIDNFVLFTRYRIIKEDQTFTIKVNEDFKYLLNNLVKKFTQFELEEFIHLKSNYSKEIYRRLKQFKSTGFWKIKIEDFKELLNIPEKYRMSDIDKYVLKISRSELENHFKNFEIIKIKKGRKIEYIEFKFTPEKKYKENIADIENKLIVQNKVQKRKISEKIIPARKTRIIEVVPKQEKEKTLREKIEEKISENDEMIVKLEALYAGLKDKVQFKKITEKYPKKIEKIKNVNMQLKAIYDTDENELTQEIIELAEELLANKV</sequence>
<evidence type="ECO:0000313" key="3">
    <source>
        <dbReference type="EMBL" id="XDU63517.1"/>
    </source>
</evidence>
<organism evidence="3">
    <name type="scientific">Leptotrichia alba</name>
    <dbReference type="NCBI Taxonomy" id="3239304"/>
    <lineage>
        <taxon>Bacteria</taxon>
        <taxon>Fusobacteriati</taxon>
        <taxon>Fusobacteriota</taxon>
        <taxon>Fusobacteriia</taxon>
        <taxon>Fusobacteriales</taxon>
        <taxon>Leptotrichiaceae</taxon>
        <taxon>Leptotrichia</taxon>
    </lineage>
</organism>
<gene>
    <name evidence="3" type="ORF">AB8B28_12230</name>
</gene>
<dbReference type="KEGG" id="lala:AB8B28_12230"/>
<keyword evidence="3" id="KW-0614">Plasmid</keyword>
<reference evidence="3" key="1">
    <citation type="submission" date="2024-07" db="EMBL/GenBank/DDBJ databases">
        <authorList>
            <person name="Li X.-J."/>
            <person name="Wang X."/>
        </authorList>
    </citation>
    <scope>NUCLEOTIDE SEQUENCE</scope>
    <source>
        <strain evidence="3">HSP-536</strain>
        <plasmid evidence="3">unnamed2</plasmid>
    </source>
</reference>
<evidence type="ECO:0000256" key="1">
    <source>
        <dbReference type="ARBA" id="ARBA00038283"/>
    </source>
</evidence>
<dbReference type="InterPro" id="IPR036388">
    <property type="entry name" value="WH-like_DNA-bd_sf"/>
</dbReference>
<dbReference type="SUPFAM" id="SSF46785">
    <property type="entry name" value="Winged helix' DNA-binding domain"/>
    <property type="match status" value="2"/>
</dbReference>
<dbReference type="InterPro" id="IPR000525">
    <property type="entry name" value="Initiator_Rep_WH1"/>
</dbReference>
<comment type="similarity">
    <text evidence="1">Belongs to the initiator RepB protein family.</text>
</comment>
<geneLocation type="plasmid" evidence="3">
    <name>unnamed2</name>
</geneLocation>